<name>X0SBI1_9ZZZZ</name>
<evidence type="ECO:0000313" key="1">
    <source>
        <dbReference type="EMBL" id="GAF78384.1"/>
    </source>
</evidence>
<dbReference type="InterPro" id="IPR003509">
    <property type="entry name" value="UPF0102_YraN-like"/>
</dbReference>
<dbReference type="Gene3D" id="3.40.1350.10">
    <property type="match status" value="1"/>
</dbReference>
<dbReference type="NCBIfam" id="NF009150">
    <property type="entry name" value="PRK12497.1-3"/>
    <property type="match status" value="1"/>
</dbReference>
<protein>
    <submittedName>
        <fullName evidence="1">Uncharacterized protein</fullName>
    </submittedName>
</protein>
<dbReference type="SUPFAM" id="SSF52980">
    <property type="entry name" value="Restriction endonuclease-like"/>
    <property type="match status" value="1"/>
</dbReference>
<dbReference type="InterPro" id="IPR011335">
    <property type="entry name" value="Restrct_endonuc-II-like"/>
</dbReference>
<dbReference type="HAMAP" id="MF_00048">
    <property type="entry name" value="UPF0102"/>
    <property type="match status" value="1"/>
</dbReference>
<reference evidence="1" key="1">
    <citation type="journal article" date="2014" name="Front. Microbiol.">
        <title>High frequency of phylogenetically diverse reductive dehalogenase-homologous genes in deep subseafloor sedimentary metagenomes.</title>
        <authorList>
            <person name="Kawai M."/>
            <person name="Futagami T."/>
            <person name="Toyoda A."/>
            <person name="Takaki Y."/>
            <person name="Nishi S."/>
            <person name="Hori S."/>
            <person name="Arai W."/>
            <person name="Tsubouchi T."/>
            <person name="Morono Y."/>
            <person name="Uchiyama I."/>
            <person name="Ito T."/>
            <person name="Fujiyama A."/>
            <person name="Inagaki F."/>
            <person name="Takami H."/>
        </authorList>
    </citation>
    <scope>NUCLEOTIDE SEQUENCE</scope>
    <source>
        <strain evidence="1">Expedition CK06-06</strain>
    </source>
</reference>
<accession>X0SBI1</accession>
<dbReference type="GO" id="GO:0003676">
    <property type="term" value="F:nucleic acid binding"/>
    <property type="evidence" value="ECO:0007669"/>
    <property type="project" value="InterPro"/>
</dbReference>
<dbReference type="EMBL" id="BARS01009702">
    <property type="protein sequence ID" value="GAF78384.1"/>
    <property type="molecule type" value="Genomic_DNA"/>
</dbReference>
<gene>
    <name evidence="1" type="ORF">S01H1_18182</name>
</gene>
<dbReference type="NCBIfam" id="TIGR00252">
    <property type="entry name" value="YraN family protein"/>
    <property type="match status" value="1"/>
</dbReference>
<dbReference type="PANTHER" id="PTHR34039:SF1">
    <property type="entry name" value="UPF0102 PROTEIN YRAN"/>
    <property type="match status" value="1"/>
</dbReference>
<proteinExistence type="inferred from homology"/>
<dbReference type="AlphaFoldDB" id="X0SBI1"/>
<dbReference type="PANTHER" id="PTHR34039">
    <property type="entry name" value="UPF0102 PROTEIN YRAN"/>
    <property type="match status" value="1"/>
</dbReference>
<dbReference type="NCBIfam" id="NF009154">
    <property type="entry name" value="PRK12497.3-3"/>
    <property type="match status" value="1"/>
</dbReference>
<organism evidence="1">
    <name type="scientific">marine sediment metagenome</name>
    <dbReference type="NCBI Taxonomy" id="412755"/>
    <lineage>
        <taxon>unclassified sequences</taxon>
        <taxon>metagenomes</taxon>
        <taxon>ecological metagenomes</taxon>
    </lineage>
</organism>
<dbReference type="CDD" id="cd20736">
    <property type="entry name" value="PoNe_Nuclease"/>
    <property type="match status" value="1"/>
</dbReference>
<dbReference type="InterPro" id="IPR011856">
    <property type="entry name" value="tRNA_endonuc-like_dom_sf"/>
</dbReference>
<sequence>MNPGRRDLGAFGERVAAAHLEAKGYRIRARNFRCREGEIDIVAEDGDCLVFVEVRTRRGDAFGTPAESVTAAKERRLLTVAKAYLQEHPDVPANQRIDVVGVELSRGRLQAVQHIEGAIADRELG</sequence>
<comment type="caution">
    <text evidence="1">The sequence shown here is derived from an EMBL/GenBank/DDBJ whole genome shotgun (WGS) entry which is preliminary data.</text>
</comment>
<dbReference type="Pfam" id="PF02021">
    <property type="entry name" value="UPF0102"/>
    <property type="match status" value="1"/>
</dbReference>